<feature type="domain" description="TonB-dependent receptor plug" evidence="15">
    <location>
        <begin position="57"/>
        <end position="166"/>
    </location>
</feature>
<dbReference type="InterPro" id="IPR012910">
    <property type="entry name" value="Plug_dom"/>
</dbReference>
<evidence type="ECO:0000256" key="11">
    <source>
        <dbReference type="PROSITE-ProRule" id="PRU01360"/>
    </source>
</evidence>
<keyword evidence="6" id="KW-0408">Iron</keyword>
<dbReference type="SUPFAM" id="SSF56935">
    <property type="entry name" value="Porins"/>
    <property type="match status" value="1"/>
</dbReference>
<keyword evidence="17" id="KW-1185">Reference proteome</keyword>
<comment type="subcellular location">
    <subcellularLocation>
        <location evidence="1 11">Cell outer membrane</location>
        <topology evidence="1 11">Multi-pass membrane protein</topology>
    </subcellularLocation>
</comment>
<keyword evidence="2 11" id="KW-0813">Transport</keyword>
<evidence type="ECO:0000259" key="15">
    <source>
        <dbReference type="Pfam" id="PF07715"/>
    </source>
</evidence>
<feature type="chain" id="PRO_5046564882" evidence="13">
    <location>
        <begin position="24"/>
        <end position="742"/>
    </location>
</feature>
<evidence type="ECO:0000313" key="16">
    <source>
        <dbReference type="EMBL" id="URI14622.1"/>
    </source>
</evidence>
<dbReference type="Pfam" id="PF00593">
    <property type="entry name" value="TonB_dep_Rec_b-barrel"/>
    <property type="match status" value="1"/>
</dbReference>
<dbReference type="Pfam" id="PF07715">
    <property type="entry name" value="Plug"/>
    <property type="match status" value="1"/>
</dbReference>
<dbReference type="InterPro" id="IPR000531">
    <property type="entry name" value="Beta-barrel_TonB"/>
</dbReference>
<keyword evidence="9 11" id="KW-0472">Membrane</keyword>
<proteinExistence type="inferred from homology"/>
<evidence type="ECO:0000256" key="2">
    <source>
        <dbReference type="ARBA" id="ARBA00022448"/>
    </source>
</evidence>
<keyword evidence="5 11" id="KW-0812">Transmembrane</keyword>
<evidence type="ECO:0000256" key="6">
    <source>
        <dbReference type="ARBA" id="ARBA00023004"/>
    </source>
</evidence>
<evidence type="ECO:0000313" key="17">
    <source>
        <dbReference type="Proteomes" id="UP001055429"/>
    </source>
</evidence>
<dbReference type="CDD" id="cd01347">
    <property type="entry name" value="ligand_gated_channel"/>
    <property type="match status" value="1"/>
</dbReference>
<keyword evidence="4" id="KW-0410">Iron transport</keyword>
<dbReference type="PANTHER" id="PTHR32552">
    <property type="entry name" value="FERRICHROME IRON RECEPTOR-RELATED"/>
    <property type="match status" value="1"/>
</dbReference>
<gene>
    <name evidence="16" type="ORF">M8231_12480</name>
</gene>
<keyword evidence="3 11" id="KW-1134">Transmembrane beta strand</keyword>
<sequence length="742" mass="80819">MNRHVKCALLAGAAWGVLAGASAAQDAEAAAQAANADQSTATVEDIVVTARRRDEQLKDVPVAVSALSAERLEQTGAVDITALQQQTPNATVQVARGSNSTLISFIRGVGQQDPLWGFEPGVGLYIDDVYVARPQGAVLDVFDISRIEVLRGPQGTLYGRNTIGGAIKYVTKRLDRDPNLTARAEFGSYDEHNFLLSGSLPVGDTFAIGAAVASYNHDGYGENLFTGEDQYDKDVMAYRASAEWTPSDDLFFRLAWDRVEDDSAPRHGHREVISTDGLWTPPASEYDTYAGITGEQKVVTEGVSLTGEYRVNDWLTLKSITAYRSGDTQTIIDFDETPNPTLDIPAIYSDDQFTQEFQALFTGDRWSGVAGLFYLDGTSSGAFDTIAGNLGLSIAAAGSVDTQSFSAFADFSYDLTDRLHLSLGGRYTKDDKDASVLRLFYLGATRTPFTGGVDRPVFAVRTDYTASDTFEKFTPRASLSYDFSDQITGYASVSQGFKSGGWDMRGDAALVPQTVNGYQPETVTAYELGLKGSAFDRRLSFASAVFYSDYQDQQITTQQVATPPAVGIASVVDNVGASTIYGFELEGSAFLTDDITANFSVGYLKNEFDEFITLVTGTPVDISDTREPQNSPEWSAYYGMTWRGDIMGGELRVTPSLSYRSDYHLFDIPDPILDQDGYVLADASVIWTAPSERWEIGLFGRNLTDVRYRVGAYSFPGATYNNSISAFYGPPTTYSARLTVKF</sequence>
<keyword evidence="7" id="KW-0406">Ion transport</keyword>
<evidence type="ECO:0000256" key="3">
    <source>
        <dbReference type="ARBA" id="ARBA00022452"/>
    </source>
</evidence>
<evidence type="ECO:0000256" key="12">
    <source>
        <dbReference type="RuleBase" id="RU003357"/>
    </source>
</evidence>
<evidence type="ECO:0000256" key="10">
    <source>
        <dbReference type="ARBA" id="ARBA00023237"/>
    </source>
</evidence>
<comment type="similarity">
    <text evidence="11 12">Belongs to the TonB-dependent receptor family.</text>
</comment>
<protein>
    <submittedName>
        <fullName evidence="16">TonB-dependent receptor</fullName>
    </submittedName>
</protein>
<feature type="signal peptide" evidence="13">
    <location>
        <begin position="1"/>
        <end position="23"/>
    </location>
</feature>
<dbReference type="RefSeq" id="WP_249749669.1">
    <property type="nucleotide sequence ID" value="NZ_CP097298.1"/>
</dbReference>
<keyword evidence="8 12" id="KW-0798">TonB box</keyword>
<evidence type="ECO:0000256" key="5">
    <source>
        <dbReference type="ARBA" id="ARBA00022692"/>
    </source>
</evidence>
<dbReference type="Gene3D" id="2.40.170.20">
    <property type="entry name" value="TonB-dependent receptor, beta-barrel domain"/>
    <property type="match status" value="1"/>
</dbReference>
<evidence type="ECO:0000256" key="4">
    <source>
        <dbReference type="ARBA" id="ARBA00022496"/>
    </source>
</evidence>
<dbReference type="PROSITE" id="PS52016">
    <property type="entry name" value="TONB_DEPENDENT_REC_3"/>
    <property type="match status" value="1"/>
</dbReference>
<keyword evidence="10 11" id="KW-0998">Cell outer membrane</keyword>
<reference evidence="16" key="1">
    <citation type="submission" date="2022-05" db="EMBL/GenBank/DDBJ databases">
        <title>Brevundimonas albigilva TT17 genome sequence.</title>
        <authorList>
            <person name="Lee K."/>
            <person name="Son H."/>
        </authorList>
    </citation>
    <scope>NUCLEOTIDE SEQUENCE</scope>
    <source>
        <strain evidence="16">TT17</strain>
    </source>
</reference>
<evidence type="ECO:0000256" key="7">
    <source>
        <dbReference type="ARBA" id="ARBA00023065"/>
    </source>
</evidence>
<keyword evidence="16" id="KW-0675">Receptor</keyword>
<evidence type="ECO:0000256" key="8">
    <source>
        <dbReference type="ARBA" id="ARBA00023077"/>
    </source>
</evidence>
<evidence type="ECO:0000259" key="14">
    <source>
        <dbReference type="Pfam" id="PF00593"/>
    </source>
</evidence>
<name>A0ABY4SHZ5_9CAUL</name>
<feature type="domain" description="TonB-dependent receptor-like beta-barrel" evidence="14">
    <location>
        <begin position="292"/>
        <end position="703"/>
    </location>
</feature>
<accession>A0ABY4SHZ5</accession>
<keyword evidence="13" id="KW-0732">Signal</keyword>
<evidence type="ECO:0000256" key="9">
    <source>
        <dbReference type="ARBA" id="ARBA00023136"/>
    </source>
</evidence>
<dbReference type="InterPro" id="IPR039426">
    <property type="entry name" value="TonB-dep_rcpt-like"/>
</dbReference>
<dbReference type="EMBL" id="CP097649">
    <property type="protein sequence ID" value="URI14622.1"/>
    <property type="molecule type" value="Genomic_DNA"/>
</dbReference>
<dbReference type="Proteomes" id="UP001055429">
    <property type="component" value="Chromosome"/>
</dbReference>
<dbReference type="InterPro" id="IPR036942">
    <property type="entry name" value="Beta-barrel_TonB_sf"/>
</dbReference>
<organism evidence="16 17">
    <name type="scientific">Brevundimonas albigilva</name>
    <dbReference type="NCBI Taxonomy" id="1312364"/>
    <lineage>
        <taxon>Bacteria</taxon>
        <taxon>Pseudomonadati</taxon>
        <taxon>Pseudomonadota</taxon>
        <taxon>Alphaproteobacteria</taxon>
        <taxon>Caulobacterales</taxon>
        <taxon>Caulobacteraceae</taxon>
        <taxon>Brevundimonas</taxon>
    </lineage>
</organism>
<evidence type="ECO:0000256" key="1">
    <source>
        <dbReference type="ARBA" id="ARBA00004571"/>
    </source>
</evidence>
<dbReference type="PANTHER" id="PTHR32552:SF81">
    <property type="entry name" value="TONB-DEPENDENT OUTER MEMBRANE RECEPTOR"/>
    <property type="match status" value="1"/>
</dbReference>
<evidence type="ECO:0000256" key="13">
    <source>
        <dbReference type="SAM" id="SignalP"/>
    </source>
</evidence>